<dbReference type="Pfam" id="PF21357">
    <property type="entry name" value="EIF3E_C"/>
    <property type="match status" value="1"/>
</dbReference>
<dbReference type="OrthoDB" id="417252at2759"/>
<evidence type="ECO:0000256" key="5">
    <source>
        <dbReference type="PIRNR" id="PIRNR016255"/>
    </source>
</evidence>
<evidence type="ECO:0000313" key="8">
    <source>
        <dbReference type="Proteomes" id="UP000095038"/>
    </source>
</evidence>
<dbReference type="GO" id="GO:0008541">
    <property type="term" value="C:proteasome regulatory particle, lid subcomplex"/>
    <property type="evidence" value="ECO:0007669"/>
    <property type="project" value="UniProtKB-ARBA"/>
</dbReference>
<comment type="subcellular location">
    <subcellularLocation>
        <location evidence="4 5">Cytoplasm</location>
    </subcellularLocation>
</comment>
<dbReference type="Pfam" id="PF09440">
    <property type="entry name" value="eIF3_N"/>
    <property type="match status" value="1"/>
</dbReference>
<dbReference type="CDD" id="cd21378">
    <property type="entry name" value="eIF3E"/>
    <property type="match status" value="1"/>
</dbReference>
<dbReference type="PANTHER" id="PTHR10317">
    <property type="entry name" value="EUKARYOTIC TRANSLATION INITIATION FACTOR 3 SUBUNIT E"/>
    <property type="match status" value="1"/>
</dbReference>
<evidence type="ECO:0000256" key="1">
    <source>
        <dbReference type="ARBA" id="ARBA00022490"/>
    </source>
</evidence>
<dbReference type="GO" id="GO:0071540">
    <property type="term" value="C:eukaryotic translation initiation factor 3 complex, eIF3e"/>
    <property type="evidence" value="ECO:0007669"/>
    <property type="project" value="UniProtKB-UniRule"/>
</dbReference>
<dbReference type="PROSITE" id="PS50250">
    <property type="entry name" value="PCI"/>
    <property type="match status" value="1"/>
</dbReference>
<dbReference type="InterPro" id="IPR019010">
    <property type="entry name" value="eIF3e_N"/>
</dbReference>
<organism evidence="7 8">
    <name type="scientific">Ascoidea rubescens DSM 1968</name>
    <dbReference type="NCBI Taxonomy" id="1344418"/>
    <lineage>
        <taxon>Eukaryota</taxon>
        <taxon>Fungi</taxon>
        <taxon>Dikarya</taxon>
        <taxon>Ascomycota</taxon>
        <taxon>Saccharomycotina</taxon>
        <taxon>Saccharomycetes</taxon>
        <taxon>Ascoideaceae</taxon>
        <taxon>Ascoidea</taxon>
    </lineage>
</organism>
<dbReference type="EMBL" id="KV454482">
    <property type="protein sequence ID" value="ODV60461.1"/>
    <property type="molecule type" value="Genomic_DNA"/>
</dbReference>
<reference evidence="8" key="1">
    <citation type="submission" date="2016-05" db="EMBL/GenBank/DDBJ databases">
        <title>Comparative genomics of biotechnologically important yeasts.</title>
        <authorList>
            <consortium name="DOE Joint Genome Institute"/>
            <person name="Riley R."/>
            <person name="Haridas S."/>
            <person name="Wolfe K.H."/>
            <person name="Lopes M.R."/>
            <person name="Hittinger C.T."/>
            <person name="Goker M."/>
            <person name="Salamov A."/>
            <person name="Wisecaver J."/>
            <person name="Long T.M."/>
            <person name="Aerts A.L."/>
            <person name="Barry K."/>
            <person name="Choi C."/>
            <person name="Clum A."/>
            <person name="Coughlan A.Y."/>
            <person name="Deshpande S."/>
            <person name="Douglass A.P."/>
            <person name="Hanson S.J."/>
            <person name="Klenk H.-P."/>
            <person name="Labutti K."/>
            <person name="Lapidus A."/>
            <person name="Lindquist E."/>
            <person name="Lipzen A."/>
            <person name="Meier-Kolthoff J.P."/>
            <person name="Ohm R.A."/>
            <person name="Otillar R.P."/>
            <person name="Pangilinan J."/>
            <person name="Peng Y."/>
            <person name="Rokas A."/>
            <person name="Rosa C.A."/>
            <person name="Scheuner C."/>
            <person name="Sibirny A.A."/>
            <person name="Slot J.C."/>
            <person name="Stielow J.B."/>
            <person name="Sun H."/>
            <person name="Kurtzman C.P."/>
            <person name="Blackwell M."/>
            <person name="Grigoriev I.V."/>
            <person name="Jeffries T.W."/>
        </authorList>
    </citation>
    <scope>NUCLEOTIDE SEQUENCE [LARGE SCALE GENOMIC DNA]</scope>
    <source>
        <strain evidence="8">DSM 1968</strain>
    </source>
</reference>
<dbReference type="GO" id="GO:0005829">
    <property type="term" value="C:cytosol"/>
    <property type="evidence" value="ECO:0007669"/>
    <property type="project" value="EnsemblFungi"/>
</dbReference>
<feature type="domain" description="PCI" evidence="6">
    <location>
        <begin position="249"/>
        <end position="417"/>
    </location>
</feature>
<dbReference type="GO" id="GO:0001732">
    <property type="term" value="P:formation of cytoplasmic translation initiation complex"/>
    <property type="evidence" value="ECO:0007669"/>
    <property type="project" value="UniProtKB-UniRule"/>
</dbReference>
<evidence type="ECO:0000256" key="3">
    <source>
        <dbReference type="ARBA" id="ARBA00022917"/>
    </source>
</evidence>
<keyword evidence="3 4" id="KW-0648">Protein biosynthesis</keyword>
<protein>
    <recommendedName>
        <fullName evidence="4 5">Eukaryotic translation initiation factor 3 subunit E</fullName>
        <shortName evidence="4">eIF3e</shortName>
    </recommendedName>
</protein>
<dbReference type="GO" id="GO:0003743">
    <property type="term" value="F:translation initiation factor activity"/>
    <property type="evidence" value="ECO:0007669"/>
    <property type="project" value="UniProtKB-UniRule"/>
</dbReference>
<dbReference type="GO" id="GO:0033290">
    <property type="term" value="C:eukaryotic 48S preinitiation complex"/>
    <property type="evidence" value="ECO:0007669"/>
    <property type="project" value="UniProtKB-UniRule"/>
</dbReference>
<evidence type="ECO:0000313" key="7">
    <source>
        <dbReference type="EMBL" id="ODV60461.1"/>
    </source>
</evidence>
<dbReference type="SUPFAM" id="SSF46785">
    <property type="entry name" value="Winged helix' DNA-binding domain"/>
    <property type="match status" value="1"/>
</dbReference>
<comment type="function">
    <text evidence="4">Component of the eukaryotic translation initiation factor 3 (eIF-3) complex, which is involved in protein synthesis of a specialized repertoire of mRNAs and, together with other initiation factors, stimulates binding of mRNA and methionyl-tRNAi to the 40S ribosome. The eIF-3 complex specifically targets and initiates translation of a subset of mRNAs involved in cell proliferation.</text>
</comment>
<dbReference type="PIRSF" id="PIRSF016255">
    <property type="entry name" value="eIF3e_su6"/>
    <property type="match status" value="1"/>
</dbReference>
<keyword evidence="8" id="KW-1185">Reference proteome</keyword>
<dbReference type="GO" id="GO:0070196">
    <property type="term" value="P:eukaryotic translation initiation factor 3 complex assembly"/>
    <property type="evidence" value="ECO:0007669"/>
    <property type="project" value="EnsemblFungi"/>
</dbReference>
<comment type="subunit">
    <text evidence="4 5">Component of the eukaryotic translation initiation factor 3 (eIF-3) complex.</text>
</comment>
<dbReference type="AlphaFoldDB" id="A0A1D2VFM8"/>
<dbReference type="InterPro" id="IPR036390">
    <property type="entry name" value="WH_DNA-bd_sf"/>
</dbReference>
<dbReference type="InterPro" id="IPR000717">
    <property type="entry name" value="PCI_dom"/>
</dbReference>
<dbReference type="RefSeq" id="XP_020046768.1">
    <property type="nucleotide sequence ID" value="XM_020193472.1"/>
</dbReference>
<comment type="similarity">
    <text evidence="4 5">Belongs to the eIF-3 subunit E family.</text>
</comment>
<accession>A0A1D2VFM8</accession>
<evidence type="ECO:0000259" key="6">
    <source>
        <dbReference type="PROSITE" id="PS50250"/>
    </source>
</evidence>
<keyword evidence="2 4" id="KW-0396">Initiation factor</keyword>
<dbReference type="Proteomes" id="UP000095038">
    <property type="component" value="Unassembled WGS sequence"/>
</dbReference>
<dbReference type="SMART" id="SM00088">
    <property type="entry name" value="PINT"/>
    <property type="match status" value="1"/>
</dbReference>
<evidence type="ECO:0000256" key="2">
    <source>
        <dbReference type="ARBA" id="ARBA00022540"/>
    </source>
</evidence>
<proteinExistence type="inferred from homology"/>
<name>A0A1D2VFM8_9ASCO</name>
<dbReference type="GO" id="GO:0016282">
    <property type="term" value="C:eukaryotic 43S preinitiation complex"/>
    <property type="evidence" value="ECO:0007669"/>
    <property type="project" value="UniProtKB-UniRule"/>
</dbReference>
<dbReference type="HAMAP" id="MF_03004">
    <property type="entry name" value="eIF3e"/>
    <property type="match status" value="1"/>
</dbReference>
<dbReference type="GeneID" id="30967108"/>
<dbReference type="InParanoid" id="A0A1D2VFM8"/>
<sequence>MSDNSELESPLTEKELAIARKYDLTPKVIPFLDRHLIYPLIESSELLYDEKTVNQLIYDLLKDTNMISFIKDQYSLLNPDAELFPKELVEKEKFIEKELLRLENETEHTLDILSRKEVQEHLKQDKTYNWEYLEKEHGISEKDINALYEFGQFQYNRGDYVMASDLLNNFKVLSTNGELIVFATWGRFASEIITLQWDTALQELSKLREVVDSRSMKDPLLQLHHRTWIIHWALFPFFNTDQNGLDQLCDLFFSSSYLSTIQASCPWLLRYLVAAVVSTSSKSHSSPTFQKRLKDLIRVVEQEQYEYNDPLTDFIKALYIDFDFDQARFKLEEVAAIIKTDFFLVNGGGSFLENARYLISEVYCRVHQTIDLNLLSKSLNLSKDDGEKWIAKLIRDSKMDAKINESDGTVVMNHPVSGIYQEVIEKTKGLSFRSNQVLLSAMQKSVD</sequence>
<dbReference type="STRING" id="1344418.A0A1D2VFM8"/>
<keyword evidence="1 4" id="KW-0963">Cytoplasm</keyword>
<dbReference type="InterPro" id="IPR016650">
    <property type="entry name" value="eIF3e"/>
</dbReference>
<gene>
    <name evidence="4" type="primary">INT6</name>
    <name evidence="7" type="ORF">ASCRUDRAFT_76440</name>
</gene>
<dbReference type="Pfam" id="PF01399">
    <property type="entry name" value="PCI"/>
    <property type="match status" value="1"/>
</dbReference>
<dbReference type="SMART" id="SM01186">
    <property type="entry name" value="eIF3_N"/>
    <property type="match status" value="1"/>
</dbReference>
<evidence type="ECO:0000256" key="4">
    <source>
        <dbReference type="HAMAP-Rule" id="MF_03004"/>
    </source>
</evidence>